<dbReference type="EMBL" id="BGPR01013888">
    <property type="protein sequence ID" value="GBN62690.1"/>
    <property type="molecule type" value="Genomic_DNA"/>
</dbReference>
<accession>A0A4Y2QHC6</accession>
<dbReference type="Proteomes" id="UP000499080">
    <property type="component" value="Unassembled WGS sequence"/>
</dbReference>
<dbReference type="AlphaFoldDB" id="A0A4Y2QHC6"/>
<comment type="caution">
    <text evidence="1">The sequence shown here is derived from an EMBL/GenBank/DDBJ whole genome shotgun (WGS) entry which is preliminary data.</text>
</comment>
<dbReference type="OrthoDB" id="6418151at2759"/>
<organism evidence="1 2">
    <name type="scientific">Araneus ventricosus</name>
    <name type="common">Orbweaver spider</name>
    <name type="synonym">Epeira ventricosa</name>
    <dbReference type="NCBI Taxonomy" id="182803"/>
    <lineage>
        <taxon>Eukaryota</taxon>
        <taxon>Metazoa</taxon>
        <taxon>Ecdysozoa</taxon>
        <taxon>Arthropoda</taxon>
        <taxon>Chelicerata</taxon>
        <taxon>Arachnida</taxon>
        <taxon>Araneae</taxon>
        <taxon>Araneomorphae</taxon>
        <taxon>Entelegynae</taxon>
        <taxon>Araneoidea</taxon>
        <taxon>Araneidae</taxon>
        <taxon>Araneus</taxon>
    </lineage>
</organism>
<name>A0A4Y2QHC6_ARAVE</name>
<sequence>MMLNNFIIDFFPVFRTGFEIRTLTANLATRWSYLLENLPCLKEIVVNDEEFCRDEVRESLLFLQMYMKNAHYGQDRLYGIYNCLFPVLENNCFVIQTAKKCGPSAKDVVLEIINQLGVLEFECPQSSVKDVKEILEAIAAMRGEEIHARHLLKEKEL</sequence>
<proteinExistence type="predicted"/>
<keyword evidence="2" id="KW-1185">Reference proteome</keyword>
<reference evidence="1 2" key="1">
    <citation type="journal article" date="2019" name="Sci. Rep.">
        <title>Orb-weaving spider Araneus ventricosus genome elucidates the spidroin gene catalogue.</title>
        <authorList>
            <person name="Kono N."/>
            <person name="Nakamura H."/>
            <person name="Ohtoshi R."/>
            <person name="Moran D.A.P."/>
            <person name="Shinohara A."/>
            <person name="Yoshida Y."/>
            <person name="Fujiwara M."/>
            <person name="Mori M."/>
            <person name="Tomita M."/>
            <person name="Arakawa K."/>
        </authorList>
    </citation>
    <scope>NUCLEOTIDE SEQUENCE [LARGE SCALE GENOMIC DNA]</scope>
</reference>
<evidence type="ECO:0000313" key="2">
    <source>
        <dbReference type="Proteomes" id="UP000499080"/>
    </source>
</evidence>
<protein>
    <submittedName>
        <fullName evidence="1">Uncharacterized protein</fullName>
    </submittedName>
</protein>
<evidence type="ECO:0000313" key="1">
    <source>
        <dbReference type="EMBL" id="GBN62690.1"/>
    </source>
</evidence>
<gene>
    <name evidence="1" type="ORF">AVEN_159743_1</name>
</gene>